<accession>B7PQ27</accession>
<gene>
    <name evidence="1" type="ORF">IscW_ISCW005724</name>
</gene>
<dbReference type="Proteomes" id="UP000001555">
    <property type="component" value="Unassembled WGS sequence"/>
</dbReference>
<dbReference type="STRING" id="6945.B7PQ27"/>
<reference evidence="2" key="2">
    <citation type="submission" date="2020-05" db="UniProtKB">
        <authorList>
            <consortium name="EnsemblMetazoa"/>
        </authorList>
    </citation>
    <scope>IDENTIFICATION</scope>
    <source>
        <strain evidence="2">wikel</strain>
    </source>
</reference>
<dbReference type="InParanoid" id="B7PQ27"/>
<dbReference type="EMBL" id="ABJB010419341">
    <property type="status" value="NOT_ANNOTATED_CDS"/>
    <property type="molecule type" value="Genomic_DNA"/>
</dbReference>
<dbReference type="EMBL" id="DS762475">
    <property type="protein sequence ID" value="EEC08699.1"/>
    <property type="molecule type" value="Genomic_DNA"/>
</dbReference>
<dbReference type="VEuPathDB" id="VectorBase:ISCP_000311"/>
<dbReference type="VEuPathDB" id="VectorBase:ISCI005724"/>
<keyword evidence="3" id="KW-1185">Reference proteome</keyword>
<proteinExistence type="predicted"/>
<dbReference type="InterPro" id="IPR046805">
    <property type="entry name" value="Tra1_ring"/>
</dbReference>
<dbReference type="VEuPathDB" id="VectorBase:ISCW005724"/>
<dbReference type="PaxDb" id="6945-B7PQ27"/>
<protein>
    <submittedName>
        <fullName evidence="1 2">Transformation/transcription domain-associated protein, putative</fullName>
    </submittedName>
</protein>
<evidence type="ECO:0000313" key="2">
    <source>
        <dbReference type="EnsemblMetazoa" id="ISCW005724-PA"/>
    </source>
</evidence>
<dbReference type="EnsemblMetazoa" id="ISCW005724-RA">
    <property type="protein sequence ID" value="ISCW005724-PA"/>
    <property type="gene ID" value="ISCW005724"/>
</dbReference>
<dbReference type="AlphaFoldDB" id="B7PQ27"/>
<dbReference type="HOGENOM" id="CLU_1526873_0_0_1"/>
<dbReference type="OrthoDB" id="5570127at2759"/>
<name>B7PQ27_IXOSC</name>
<reference evidence="1 3" key="1">
    <citation type="submission" date="2008-03" db="EMBL/GenBank/DDBJ databases">
        <title>Annotation of Ixodes scapularis.</title>
        <authorList>
            <consortium name="Ixodes scapularis Genome Project Consortium"/>
            <person name="Caler E."/>
            <person name="Hannick L.I."/>
            <person name="Bidwell S."/>
            <person name="Joardar V."/>
            <person name="Thiagarajan M."/>
            <person name="Amedeo P."/>
            <person name="Galinsky K.J."/>
            <person name="Schobel S."/>
            <person name="Inman J."/>
            <person name="Hostetler J."/>
            <person name="Miller J."/>
            <person name="Hammond M."/>
            <person name="Megy K."/>
            <person name="Lawson D."/>
            <person name="Kodira C."/>
            <person name="Sutton G."/>
            <person name="Meyer J."/>
            <person name="Hill C.A."/>
            <person name="Birren B."/>
            <person name="Nene V."/>
            <person name="Collins F."/>
            <person name="Alarcon-Chaidez F."/>
            <person name="Wikel S."/>
            <person name="Strausberg R."/>
        </authorList>
    </citation>
    <scope>NUCLEOTIDE SEQUENCE [LARGE SCALE GENOMIC DNA]</scope>
    <source>
        <strain evidence="3">Wikel</strain>
        <strain evidence="1">Wikel colony</strain>
    </source>
</reference>
<organism>
    <name type="scientific">Ixodes scapularis</name>
    <name type="common">Black-legged tick</name>
    <name type="synonym">Deer tick</name>
    <dbReference type="NCBI Taxonomy" id="6945"/>
    <lineage>
        <taxon>Eukaryota</taxon>
        <taxon>Metazoa</taxon>
        <taxon>Ecdysozoa</taxon>
        <taxon>Arthropoda</taxon>
        <taxon>Chelicerata</taxon>
        <taxon>Arachnida</taxon>
        <taxon>Acari</taxon>
        <taxon>Parasitiformes</taxon>
        <taxon>Ixodida</taxon>
        <taxon>Ixodoidea</taxon>
        <taxon>Ixodidae</taxon>
        <taxon>Ixodinae</taxon>
        <taxon>Ixodes</taxon>
    </lineage>
</organism>
<evidence type="ECO:0000313" key="3">
    <source>
        <dbReference type="Proteomes" id="UP000001555"/>
    </source>
</evidence>
<evidence type="ECO:0000313" key="1">
    <source>
        <dbReference type="EMBL" id="EEC08699.1"/>
    </source>
</evidence>
<sequence length="176" mass="19722">MNAPCRTRAEGSLRVVFQACQLPYMEYLVERMCALCYDRAWYAKSGGCFAIKCLMERLPLRWVLSHQYLFLKALLFIMMDLTGEVSNGAVDMAKANLEKMLTLCGSPVSPEGGQEDLAEAQRKSLHEVALELVRQITSPNSCVREQARALPLVTRVAKELTSHPHQPPHILHLPGV</sequence>
<dbReference type="Pfam" id="PF20206">
    <property type="entry name" value="Tra1_ring"/>
    <property type="match status" value="1"/>
</dbReference>